<dbReference type="InterPro" id="IPR043502">
    <property type="entry name" value="DNA/RNA_pol_sf"/>
</dbReference>
<dbReference type="AlphaFoldDB" id="A0A2B4RJY1"/>
<accession>A0A2B4RJY1</accession>
<dbReference type="PANTHER" id="PTHR47331">
    <property type="entry name" value="PHD-TYPE DOMAIN-CONTAINING PROTEIN"/>
    <property type="match status" value="1"/>
</dbReference>
<organism evidence="3 4">
    <name type="scientific">Stylophora pistillata</name>
    <name type="common">Smooth cauliflower coral</name>
    <dbReference type="NCBI Taxonomy" id="50429"/>
    <lineage>
        <taxon>Eukaryota</taxon>
        <taxon>Metazoa</taxon>
        <taxon>Cnidaria</taxon>
        <taxon>Anthozoa</taxon>
        <taxon>Hexacorallia</taxon>
        <taxon>Scleractinia</taxon>
        <taxon>Astrocoeniina</taxon>
        <taxon>Pocilloporidae</taxon>
        <taxon>Stylophora</taxon>
    </lineage>
</organism>
<dbReference type="SUPFAM" id="SSF56672">
    <property type="entry name" value="DNA/RNA polymerases"/>
    <property type="match status" value="1"/>
</dbReference>
<sequence length="885" mass="100263">MGKMRDLNGYVRMTIDKLPGIRGDLVRTDDSWREWNFPKLVGELRKWTERNPIQSKQSDKPWRDKNFKVQQQTDGRNRGCVYCENHDHKSVDCKTVATVDDRRKVLSNKRLCFNCTGSKHRADDFKSRSLCQICHRRHHTSICNSRISNQLMTTTSMERPTVIYPVVVVEVLGVKCRALIDTGAGSSCASATLLHRLKIRPHQREVRQIEIMMGVVTKPVEIFKVQISSLNGDFLLETDVTMVNRKQLLSMENPPYQQVLKRYDHFKRVKMDDMDTKDFLPVHLILGVCDYTKIKTETAPLIGAANEPIAEKTRFGWTIISPGKEVDLSPMFLTQTSTADYDNLCRMDVLGLADCATGDQDEVYSEFKEQLRRGEEGWYETSLPRKGNHPPLPSNEAGSLRRLPGLVKKLRSQGMIERYDQVIQDQIKAGIVERVSRPSTGQHEFYIPHKAVVRDTAETTKLRVVYDASARAHSGAPSLNECLNPGPPLQNKLWSVLVRSRFHPVTVAGDIKQAFLQVCIKEQDRDALRFHLLKEPSNQIVETMRSTRALFGLTSSPFLLGGVIQHLLESCRQNYPNIVGEIERSLYLDDLISGGPTSEKAKEIKSTSQILNWDERLPSKLMQSWIRWEGRLPEQLTVPRSLAAYQEDIQSIELHAFGDASGKGVAAAVYAVVVQESGANQGLVAAKARLSKKGLTIPRLEFVSGHMAVDLLANVASALEGFPLIEKYCWLDSTFSLHCIRSPGTYKQFTREYLRGLRERHRLKQKGDVTYPSRGEVVIIKSEEKNQAQWKLGIVEDLITDRDGVIRGAKLKSGKVHLERPIQDLYPLELNCDKSVQTPPATLNADAPVYRPRRDAAAATRFRIQDINDNEQSTYFLIMTDFPTV</sequence>
<protein>
    <recommendedName>
        <fullName evidence="2">DUF5641 domain-containing protein</fullName>
    </recommendedName>
</protein>
<dbReference type="Proteomes" id="UP000225706">
    <property type="component" value="Unassembled WGS sequence"/>
</dbReference>
<comment type="caution">
    <text evidence="3">The sequence shown here is derived from an EMBL/GenBank/DDBJ whole genome shotgun (WGS) entry which is preliminary data.</text>
</comment>
<keyword evidence="4" id="KW-1185">Reference proteome</keyword>
<dbReference type="EMBL" id="LSMT01000536">
    <property type="protein sequence ID" value="PFX16565.1"/>
    <property type="molecule type" value="Genomic_DNA"/>
</dbReference>
<dbReference type="Gene3D" id="2.40.70.10">
    <property type="entry name" value="Acid Proteases"/>
    <property type="match status" value="1"/>
</dbReference>
<feature type="region of interest" description="Disordered" evidence="1">
    <location>
        <begin position="378"/>
        <end position="399"/>
    </location>
</feature>
<feature type="domain" description="DUF5641" evidence="2">
    <location>
        <begin position="747"/>
        <end position="828"/>
    </location>
</feature>
<dbReference type="OrthoDB" id="5967017at2759"/>
<evidence type="ECO:0000313" key="4">
    <source>
        <dbReference type="Proteomes" id="UP000225706"/>
    </source>
</evidence>
<dbReference type="Gene3D" id="3.30.70.270">
    <property type="match status" value="1"/>
</dbReference>
<dbReference type="InterPro" id="IPR043128">
    <property type="entry name" value="Rev_trsase/Diguanyl_cyclase"/>
</dbReference>
<dbReference type="InterPro" id="IPR021109">
    <property type="entry name" value="Peptidase_aspartic_dom_sf"/>
</dbReference>
<dbReference type="InterPro" id="IPR040676">
    <property type="entry name" value="DUF5641"/>
</dbReference>
<name>A0A2B4RJY1_STYPI</name>
<gene>
    <name evidence="3" type="ORF">AWC38_SpisGene19151</name>
</gene>
<dbReference type="Pfam" id="PF18701">
    <property type="entry name" value="DUF5641"/>
    <property type="match status" value="1"/>
</dbReference>
<proteinExistence type="predicted"/>
<evidence type="ECO:0000259" key="2">
    <source>
        <dbReference type="Pfam" id="PF18701"/>
    </source>
</evidence>
<reference evidence="3" key="1">
    <citation type="journal article" date="2017" name="J. ISSAAS">
        <title>Comparative analysis of the genomes of Stylophora pistillata and Acropora digitifera provides evidence for extensive differences between species of corals.</title>
        <authorList>
            <person name="Voolstra C.R."/>
            <person name="Li Y."/>
            <person name="Liew Y.J."/>
            <person name="Baumgarten S."/>
            <person name="Zoccola D."/>
            <person name="Flot J.-F."/>
            <person name="Tambutte S."/>
            <person name="Allemand D."/>
            <person name="Aranda M."/>
        </authorList>
    </citation>
    <scope>NUCLEOTIDE SEQUENCE</scope>
    <source>
        <strain evidence="3">CSM Monaco</strain>
        <tissue evidence="3">Whole animal</tissue>
    </source>
</reference>
<dbReference type="Pfam" id="PF05380">
    <property type="entry name" value="Peptidase_A17"/>
    <property type="match status" value="1"/>
</dbReference>
<evidence type="ECO:0000313" key="3">
    <source>
        <dbReference type="EMBL" id="PFX16565.1"/>
    </source>
</evidence>
<evidence type="ECO:0000256" key="1">
    <source>
        <dbReference type="SAM" id="MobiDB-lite"/>
    </source>
</evidence>
<dbReference type="InterPro" id="IPR008042">
    <property type="entry name" value="Retrotrans_Pao"/>
</dbReference>
<dbReference type="PANTHER" id="PTHR47331:SF5">
    <property type="entry name" value="RIBONUCLEASE H"/>
    <property type="match status" value="1"/>
</dbReference>
<dbReference type="Gene3D" id="3.10.10.10">
    <property type="entry name" value="HIV Type 1 Reverse Transcriptase, subunit A, domain 1"/>
    <property type="match status" value="1"/>
</dbReference>